<protein>
    <recommendedName>
        <fullName evidence="4">Macro domain-containing protein</fullName>
    </recommendedName>
</protein>
<dbReference type="EMBL" id="BAAAYN010000031">
    <property type="protein sequence ID" value="GAA3391280.1"/>
    <property type="molecule type" value="Genomic_DNA"/>
</dbReference>
<dbReference type="SUPFAM" id="SSF52949">
    <property type="entry name" value="Macro domain-like"/>
    <property type="match status" value="1"/>
</dbReference>
<evidence type="ECO:0000313" key="3">
    <source>
        <dbReference type="Proteomes" id="UP001501676"/>
    </source>
</evidence>
<sequence>MTYPTDPSHDALVDELRRLRAKGLVGLRTLRLRELLDAAVACGLAAPGSVGPAGVEALVRKAVEELGGGRLGDAAAYTFGLPPGTRDWPAQDRRRRSAEIYGVGVDRFRKRYERVVLGETADAVLRLAARTAVPESTDRREPAAHEPDPSEAGTRAPPPRQVVPLSVGSRTVPITVHTCSVEMLTGIHVIVSSANTYLELAHTFTTSLSARLRRAASRKGPSGEILDDTLARELATWMSRHGRSGLTVAPGTVVPTSAGDLAQRGIVRIYHAAVVAPRPGTNHYDIDPANISLAVANVFRLARAERVDFPGLRSVCLPLFGTGRGGLAEDVSITWIRAALTAELAEDDSWEVHFVARYPRTARTIVDGLRSDGQAPS</sequence>
<dbReference type="Proteomes" id="UP001501676">
    <property type="component" value="Unassembled WGS sequence"/>
</dbReference>
<gene>
    <name evidence="2" type="ORF">GCM10020369_48600</name>
</gene>
<keyword evidence="3" id="KW-1185">Reference proteome</keyword>
<dbReference type="Gene3D" id="3.40.220.10">
    <property type="entry name" value="Leucine Aminopeptidase, subunit E, domain 1"/>
    <property type="match status" value="1"/>
</dbReference>
<feature type="compositionally biased region" description="Basic and acidic residues" evidence="1">
    <location>
        <begin position="136"/>
        <end position="148"/>
    </location>
</feature>
<reference evidence="3" key="1">
    <citation type="journal article" date="2019" name="Int. J. Syst. Evol. Microbiol.">
        <title>The Global Catalogue of Microorganisms (GCM) 10K type strain sequencing project: providing services to taxonomists for standard genome sequencing and annotation.</title>
        <authorList>
            <consortium name="The Broad Institute Genomics Platform"/>
            <consortium name="The Broad Institute Genome Sequencing Center for Infectious Disease"/>
            <person name="Wu L."/>
            <person name="Ma J."/>
        </authorList>
    </citation>
    <scope>NUCLEOTIDE SEQUENCE [LARGE SCALE GENOMIC DNA]</scope>
    <source>
        <strain evidence="3">JCM 9458</strain>
    </source>
</reference>
<proteinExistence type="predicted"/>
<organism evidence="2 3">
    <name type="scientific">Cryptosporangium minutisporangium</name>
    <dbReference type="NCBI Taxonomy" id="113569"/>
    <lineage>
        <taxon>Bacteria</taxon>
        <taxon>Bacillati</taxon>
        <taxon>Actinomycetota</taxon>
        <taxon>Actinomycetes</taxon>
        <taxon>Cryptosporangiales</taxon>
        <taxon>Cryptosporangiaceae</taxon>
        <taxon>Cryptosporangium</taxon>
    </lineage>
</organism>
<name>A0ABP6T2Z9_9ACTN</name>
<comment type="caution">
    <text evidence="2">The sequence shown here is derived from an EMBL/GenBank/DDBJ whole genome shotgun (WGS) entry which is preliminary data.</text>
</comment>
<evidence type="ECO:0000256" key="1">
    <source>
        <dbReference type="SAM" id="MobiDB-lite"/>
    </source>
</evidence>
<accession>A0ABP6T2Z9</accession>
<dbReference type="InterPro" id="IPR043472">
    <property type="entry name" value="Macro_dom-like"/>
</dbReference>
<dbReference type="RefSeq" id="WP_345730499.1">
    <property type="nucleotide sequence ID" value="NZ_BAAAYN010000031.1"/>
</dbReference>
<evidence type="ECO:0008006" key="4">
    <source>
        <dbReference type="Google" id="ProtNLM"/>
    </source>
</evidence>
<evidence type="ECO:0000313" key="2">
    <source>
        <dbReference type="EMBL" id="GAA3391280.1"/>
    </source>
</evidence>
<feature type="region of interest" description="Disordered" evidence="1">
    <location>
        <begin position="132"/>
        <end position="164"/>
    </location>
</feature>